<sequence length="383" mass="42039">MHITHFIWQKLLGLAPGEIQSGDTLWLLSPRQHMPLLTQRRALMLVNRCRLFAILFSALTPAWAVIDLLTLPYPLSLQLAALRLLVSAAFVALAVWQPMDGRLPAAYRGISLLFAIPTLFYIASHLMLRRYHLEGLSAAIGAGYAFLPFVLLAGLAIFPLTLLESLAFASPALLGFVLTSLLDLNGDNLPGFGGEFWLLSLLAGVSAIASVSQLAFIIVLVNQAIRDPLTGVFSRRSGEEMLGLLELQAQRSRQPLSLAFIDLDHFKAINDHYGHLAGDQVLRHFAELMEGRLRRSDVLVRWGGEEFVLLMPGAQLVHAAQVIARLRAQGLGERPEGLPLSASIGVAELFQDGCADWRALVDLADTRMYRAKQAGRNQVVISD</sequence>
<dbReference type="Gene3D" id="3.30.70.270">
    <property type="match status" value="1"/>
</dbReference>
<protein>
    <recommendedName>
        <fullName evidence="1">diguanylate cyclase</fullName>
        <ecNumber evidence="1">2.7.7.65</ecNumber>
    </recommendedName>
</protein>
<dbReference type="GO" id="GO:1902201">
    <property type="term" value="P:negative regulation of bacterial-type flagellum-dependent cell motility"/>
    <property type="evidence" value="ECO:0007669"/>
    <property type="project" value="TreeGrafter"/>
</dbReference>
<dbReference type="SMART" id="SM00267">
    <property type="entry name" value="GGDEF"/>
    <property type="match status" value="1"/>
</dbReference>
<dbReference type="RefSeq" id="WP_081556569.1">
    <property type="nucleotide sequence ID" value="NZ_CP109905.1"/>
</dbReference>
<evidence type="ECO:0000313" key="6">
    <source>
        <dbReference type="Proteomes" id="UP000192721"/>
    </source>
</evidence>
<feature type="transmembrane region" description="Helical" evidence="3">
    <location>
        <begin position="136"/>
        <end position="158"/>
    </location>
</feature>
<dbReference type="InterPro" id="IPR050469">
    <property type="entry name" value="Diguanylate_Cyclase"/>
</dbReference>
<evidence type="ECO:0000256" key="1">
    <source>
        <dbReference type="ARBA" id="ARBA00012528"/>
    </source>
</evidence>
<feature type="transmembrane region" description="Helical" evidence="3">
    <location>
        <begin position="196"/>
        <end position="221"/>
    </location>
</feature>
<evidence type="ECO:0000259" key="4">
    <source>
        <dbReference type="PROSITE" id="PS50887"/>
    </source>
</evidence>
<dbReference type="CDD" id="cd01949">
    <property type="entry name" value="GGDEF"/>
    <property type="match status" value="1"/>
</dbReference>
<dbReference type="AlphaFoldDB" id="A0A1W0CI65"/>
<dbReference type="PANTHER" id="PTHR45138:SF9">
    <property type="entry name" value="DIGUANYLATE CYCLASE DGCM-RELATED"/>
    <property type="match status" value="1"/>
</dbReference>
<evidence type="ECO:0000313" key="5">
    <source>
        <dbReference type="EMBL" id="OQS34348.1"/>
    </source>
</evidence>
<dbReference type="GO" id="GO:0005886">
    <property type="term" value="C:plasma membrane"/>
    <property type="evidence" value="ECO:0007669"/>
    <property type="project" value="TreeGrafter"/>
</dbReference>
<feature type="domain" description="GGDEF" evidence="4">
    <location>
        <begin position="254"/>
        <end position="383"/>
    </location>
</feature>
<dbReference type="GO" id="GO:0043709">
    <property type="term" value="P:cell adhesion involved in single-species biofilm formation"/>
    <property type="evidence" value="ECO:0007669"/>
    <property type="project" value="TreeGrafter"/>
</dbReference>
<keyword evidence="3" id="KW-1133">Transmembrane helix</keyword>
<comment type="caution">
    <text evidence="5">The sequence shown here is derived from an EMBL/GenBank/DDBJ whole genome shotgun (WGS) entry which is preliminary data.</text>
</comment>
<dbReference type="SUPFAM" id="SSF55073">
    <property type="entry name" value="Nucleotide cyclase"/>
    <property type="match status" value="1"/>
</dbReference>
<dbReference type="GO" id="GO:0052621">
    <property type="term" value="F:diguanylate cyclase activity"/>
    <property type="evidence" value="ECO:0007669"/>
    <property type="project" value="UniProtKB-EC"/>
</dbReference>
<dbReference type="EMBL" id="MUKV01000033">
    <property type="protein sequence ID" value="OQS34348.1"/>
    <property type="molecule type" value="Genomic_DNA"/>
</dbReference>
<keyword evidence="3" id="KW-0812">Transmembrane</keyword>
<dbReference type="NCBIfam" id="TIGR00254">
    <property type="entry name" value="GGDEF"/>
    <property type="match status" value="1"/>
</dbReference>
<dbReference type="Proteomes" id="UP000192721">
    <property type="component" value="Unassembled WGS sequence"/>
</dbReference>
<dbReference type="InterPro" id="IPR043128">
    <property type="entry name" value="Rev_trsase/Diguanyl_cyclase"/>
</dbReference>
<keyword evidence="3" id="KW-0472">Membrane</keyword>
<proteinExistence type="predicted"/>
<dbReference type="PROSITE" id="PS50887">
    <property type="entry name" value="GGDEF"/>
    <property type="match status" value="1"/>
</dbReference>
<dbReference type="InterPro" id="IPR000160">
    <property type="entry name" value="GGDEF_dom"/>
</dbReference>
<dbReference type="InterPro" id="IPR029787">
    <property type="entry name" value="Nucleotide_cyclase"/>
</dbReference>
<feature type="transmembrane region" description="Helical" evidence="3">
    <location>
        <begin position="75"/>
        <end position="96"/>
    </location>
</feature>
<comment type="catalytic activity">
    <reaction evidence="2">
        <text>2 GTP = 3',3'-c-di-GMP + 2 diphosphate</text>
        <dbReference type="Rhea" id="RHEA:24898"/>
        <dbReference type="ChEBI" id="CHEBI:33019"/>
        <dbReference type="ChEBI" id="CHEBI:37565"/>
        <dbReference type="ChEBI" id="CHEBI:58805"/>
        <dbReference type="EC" id="2.7.7.65"/>
    </reaction>
</comment>
<name>A0A1W0CI65_9NEIS</name>
<reference evidence="5 6" key="1">
    <citation type="submission" date="2017-02" db="EMBL/GenBank/DDBJ databases">
        <title>Chromobacterium haemolyticum H5244.</title>
        <authorList>
            <person name="Gulvik C.A."/>
        </authorList>
    </citation>
    <scope>NUCLEOTIDE SEQUENCE [LARGE SCALE GENOMIC DNA]</scope>
    <source>
        <strain evidence="5 6">H5244</strain>
    </source>
</reference>
<evidence type="ECO:0000256" key="2">
    <source>
        <dbReference type="ARBA" id="ARBA00034247"/>
    </source>
</evidence>
<dbReference type="FunFam" id="3.30.70.270:FF:000001">
    <property type="entry name" value="Diguanylate cyclase domain protein"/>
    <property type="match status" value="1"/>
</dbReference>
<dbReference type="Pfam" id="PF00990">
    <property type="entry name" value="GGDEF"/>
    <property type="match status" value="1"/>
</dbReference>
<dbReference type="EC" id="2.7.7.65" evidence="1"/>
<feature type="transmembrane region" description="Helical" evidence="3">
    <location>
        <begin position="49"/>
        <end position="69"/>
    </location>
</feature>
<feature type="transmembrane region" description="Helical" evidence="3">
    <location>
        <begin position="105"/>
        <end position="124"/>
    </location>
</feature>
<accession>A0A1W0CI65</accession>
<evidence type="ECO:0000256" key="3">
    <source>
        <dbReference type="SAM" id="Phobius"/>
    </source>
</evidence>
<dbReference type="PANTHER" id="PTHR45138">
    <property type="entry name" value="REGULATORY COMPONENTS OF SENSORY TRANSDUCTION SYSTEM"/>
    <property type="match status" value="1"/>
</dbReference>
<gene>
    <name evidence="5" type="ORF">B0T45_19105</name>
</gene>
<organism evidence="5 6">
    <name type="scientific">Chromobacterium haemolyticum</name>
    <dbReference type="NCBI Taxonomy" id="394935"/>
    <lineage>
        <taxon>Bacteria</taxon>
        <taxon>Pseudomonadati</taxon>
        <taxon>Pseudomonadota</taxon>
        <taxon>Betaproteobacteria</taxon>
        <taxon>Neisseriales</taxon>
        <taxon>Chromobacteriaceae</taxon>
        <taxon>Chromobacterium</taxon>
    </lineage>
</organism>
<feature type="transmembrane region" description="Helical" evidence="3">
    <location>
        <begin position="165"/>
        <end position="184"/>
    </location>
</feature>